<protein>
    <submittedName>
        <fullName evidence="1">1417_t:CDS:1</fullName>
    </submittedName>
</protein>
<accession>A0A9N9PAG7</accession>
<dbReference type="OrthoDB" id="2430123at2759"/>
<evidence type="ECO:0000313" key="2">
    <source>
        <dbReference type="Proteomes" id="UP000789405"/>
    </source>
</evidence>
<reference evidence="1" key="1">
    <citation type="submission" date="2021-06" db="EMBL/GenBank/DDBJ databases">
        <authorList>
            <person name="Kallberg Y."/>
            <person name="Tangrot J."/>
            <person name="Rosling A."/>
        </authorList>
    </citation>
    <scope>NUCLEOTIDE SEQUENCE</scope>
    <source>
        <strain evidence="1">MA453B</strain>
    </source>
</reference>
<dbReference type="EMBL" id="CAJVPY010032823">
    <property type="protein sequence ID" value="CAG8798220.1"/>
    <property type="molecule type" value="Genomic_DNA"/>
</dbReference>
<evidence type="ECO:0000313" key="1">
    <source>
        <dbReference type="EMBL" id="CAG8798220.1"/>
    </source>
</evidence>
<comment type="caution">
    <text evidence="1">The sequence shown here is derived from an EMBL/GenBank/DDBJ whole genome shotgun (WGS) entry which is preliminary data.</text>
</comment>
<gene>
    <name evidence="1" type="ORF">DERYTH_LOCUS22833</name>
</gene>
<feature type="non-terminal residue" evidence="1">
    <location>
        <position position="1"/>
    </location>
</feature>
<proteinExistence type="predicted"/>
<organism evidence="1 2">
    <name type="scientific">Dentiscutata erythropus</name>
    <dbReference type="NCBI Taxonomy" id="1348616"/>
    <lineage>
        <taxon>Eukaryota</taxon>
        <taxon>Fungi</taxon>
        <taxon>Fungi incertae sedis</taxon>
        <taxon>Mucoromycota</taxon>
        <taxon>Glomeromycotina</taxon>
        <taxon>Glomeromycetes</taxon>
        <taxon>Diversisporales</taxon>
        <taxon>Gigasporaceae</taxon>
        <taxon>Dentiscutata</taxon>
    </lineage>
</organism>
<dbReference type="Proteomes" id="UP000789405">
    <property type="component" value="Unassembled WGS sequence"/>
</dbReference>
<name>A0A9N9PAG7_9GLOM</name>
<keyword evidence="2" id="KW-1185">Reference proteome</keyword>
<dbReference type="AlphaFoldDB" id="A0A9N9PAG7"/>
<sequence length="46" mass="5382">NVYIKLVQLASAIHHISIRPEYSEFQNICVKFTTADEMNLTLRFLN</sequence>